<evidence type="ECO:0000313" key="4">
    <source>
        <dbReference type="Proteomes" id="UP000199727"/>
    </source>
</evidence>
<feature type="region of interest" description="Disordered" evidence="1">
    <location>
        <begin position="111"/>
        <end position="175"/>
    </location>
</feature>
<keyword evidence="2" id="KW-1133">Transmembrane helix</keyword>
<dbReference type="OrthoDB" id="2574556at2759"/>
<dbReference type="EMBL" id="AMKT01000056">
    <property type="protein sequence ID" value="OXG18254.1"/>
    <property type="molecule type" value="Genomic_DNA"/>
</dbReference>
<organism evidence="3 4">
    <name type="scientific">Cryptococcus neoformans Tu259-1</name>
    <dbReference type="NCBI Taxonomy" id="1230072"/>
    <lineage>
        <taxon>Eukaryota</taxon>
        <taxon>Fungi</taxon>
        <taxon>Dikarya</taxon>
        <taxon>Basidiomycota</taxon>
        <taxon>Agaricomycotina</taxon>
        <taxon>Tremellomycetes</taxon>
        <taxon>Tremellales</taxon>
        <taxon>Cryptococcaceae</taxon>
        <taxon>Cryptococcus</taxon>
        <taxon>Cryptococcus neoformans species complex</taxon>
    </lineage>
</organism>
<evidence type="ECO:0000256" key="2">
    <source>
        <dbReference type="SAM" id="Phobius"/>
    </source>
</evidence>
<sequence>MCCSSSSDLEKSVPPSPRRSRGKCCCVLFCILMLLAALSVGGFALYQYVIKPRIIDTHLLSDIEGNGSATTSIPTQLQTVIPTATSPSFNGAVGGYTPAIGVWSKADKDALDGEGNGSRVVDQDVSNNGQSDNSAGIDDTIITIDHTTSASASDPSSATDGKWNNGKWGWQNYGP</sequence>
<gene>
    <name evidence="3" type="ORF">C361_04376</name>
</gene>
<feature type="region of interest" description="Disordered" evidence="1">
    <location>
        <begin position="1"/>
        <end position="20"/>
    </location>
</feature>
<dbReference type="Proteomes" id="UP000199727">
    <property type="component" value="Unassembled WGS sequence"/>
</dbReference>
<comment type="caution">
    <text evidence="3">The sequence shown here is derived from an EMBL/GenBank/DDBJ whole genome shotgun (WGS) entry which is preliminary data.</text>
</comment>
<feature type="compositionally biased region" description="Low complexity" evidence="1">
    <location>
        <begin position="134"/>
        <end position="160"/>
    </location>
</feature>
<dbReference type="AlphaFoldDB" id="A0A854QAP9"/>
<evidence type="ECO:0000256" key="1">
    <source>
        <dbReference type="SAM" id="MobiDB-lite"/>
    </source>
</evidence>
<protein>
    <submittedName>
        <fullName evidence="3">Uncharacterized protein</fullName>
    </submittedName>
</protein>
<proteinExistence type="predicted"/>
<reference evidence="3 4" key="1">
    <citation type="submission" date="2017-06" db="EMBL/GenBank/DDBJ databases">
        <title>Global population genomics of the pathogenic fungus Cryptococcus neoformans var. grubii.</title>
        <authorList>
            <person name="Cuomo C."/>
            <person name="Litvintseva A."/>
            <person name="Chen Y."/>
            <person name="Young S."/>
            <person name="Zeng Q."/>
            <person name="Chapman S."/>
            <person name="Gujja S."/>
            <person name="Saif S."/>
            <person name="Birren B."/>
        </authorList>
    </citation>
    <scope>NUCLEOTIDE SEQUENCE [LARGE SCALE GENOMIC DNA]</scope>
    <source>
        <strain evidence="3 4">Tu259-1</strain>
    </source>
</reference>
<feature type="transmembrane region" description="Helical" evidence="2">
    <location>
        <begin position="26"/>
        <end position="49"/>
    </location>
</feature>
<name>A0A854QAP9_CRYNE</name>
<keyword evidence="2" id="KW-0472">Membrane</keyword>
<feature type="compositionally biased region" description="Polar residues" evidence="1">
    <location>
        <begin position="124"/>
        <end position="133"/>
    </location>
</feature>
<accession>A0A854QAP9</accession>
<evidence type="ECO:0000313" key="3">
    <source>
        <dbReference type="EMBL" id="OXG18254.1"/>
    </source>
</evidence>
<keyword evidence="2" id="KW-0812">Transmembrane</keyword>